<dbReference type="AlphaFoldDB" id="A0A852WR55"/>
<comment type="caution">
    <text evidence="1">The sequence shown here is derived from an EMBL/GenBank/DDBJ whole genome shotgun (WGS) entry which is preliminary data.</text>
</comment>
<gene>
    <name evidence="1" type="ORF">BJ986_002179</name>
</gene>
<sequence>MTPVFVAMLFGIIEFGMLFKDYLGSQAMIRAGVRLASAEPRTATFAQDAANQMRQTGTVIQPGDIQALWVYKANATDDFPITYSNFSDCTVCVKFQWDSSLNKFTPSYTNWTASQQNACTAASGGPPDRIGVYVRVRHNSITGIIGPVTISEASAMFLEPFPALSGCK</sequence>
<organism evidence="1 2">
    <name type="scientific">Pedococcus badiiscoriae</name>
    <dbReference type="NCBI Taxonomy" id="642776"/>
    <lineage>
        <taxon>Bacteria</taxon>
        <taxon>Bacillati</taxon>
        <taxon>Actinomycetota</taxon>
        <taxon>Actinomycetes</taxon>
        <taxon>Micrococcales</taxon>
        <taxon>Intrasporangiaceae</taxon>
        <taxon>Pedococcus</taxon>
    </lineage>
</organism>
<keyword evidence="2" id="KW-1185">Reference proteome</keyword>
<protein>
    <submittedName>
        <fullName evidence="1">Flp pilus assembly protein TadG</fullName>
    </submittedName>
</protein>
<dbReference type="EMBL" id="JACCAB010000001">
    <property type="protein sequence ID" value="NYG07692.1"/>
    <property type="molecule type" value="Genomic_DNA"/>
</dbReference>
<accession>A0A852WR55</accession>
<evidence type="ECO:0000313" key="1">
    <source>
        <dbReference type="EMBL" id="NYG07692.1"/>
    </source>
</evidence>
<evidence type="ECO:0000313" key="2">
    <source>
        <dbReference type="Proteomes" id="UP000573599"/>
    </source>
</evidence>
<reference evidence="1 2" key="1">
    <citation type="submission" date="2020-07" db="EMBL/GenBank/DDBJ databases">
        <title>Sequencing the genomes of 1000 actinobacteria strains.</title>
        <authorList>
            <person name="Klenk H.-P."/>
        </authorList>
    </citation>
    <scope>NUCLEOTIDE SEQUENCE [LARGE SCALE GENOMIC DNA]</scope>
    <source>
        <strain evidence="1 2">DSM 23987</strain>
    </source>
</reference>
<proteinExistence type="predicted"/>
<name>A0A852WR55_9MICO</name>
<dbReference type="Proteomes" id="UP000573599">
    <property type="component" value="Unassembled WGS sequence"/>
</dbReference>